<dbReference type="Proteomes" id="UP001610411">
    <property type="component" value="Unassembled WGS sequence"/>
</dbReference>
<feature type="compositionally biased region" description="Basic and acidic residues" evidence="1">
    <location>
        <begin position="37"/>
        <end position="53"/>
    </location>
</feature>
<reference evidence="2 3" key="1">
    <citation type="journal article" date="2024" name="G3 (Bethesda)">
        <title>A hybrid genome assembly of the endangered aye-aye (Daubentonia madagascariensis).</title>
        <authorList>
            <person name="Versoza C.J."/>
            <person name="Pfeifer S.P."/>
        </authorList>
    </citation>
    <scope>NUCLEOTIDE SEQUENCE [LARGE SCALE GENOMIC DNA]</scope>
    <source>
        <strain evidence="2">6821</strain>
    </source>
</reference>
<organism evidence="2 3">
    <name type="scientific">Daubentonia madagascariensis</name>
    <name type="common">Aye-aye</name>
    <name type="synonym">Sciurus madagascariensis</name>
    <dbReference type="NCBI Taxonomy" id="31869"/>
    <lineage>
        <taxon>Eukaryota</taxon>
        <taxon>Metazoa</taxon>
        <taxon>Chordata</taxon>
        <taxon>Craniata</taxon>
        <taxon>Vertebrata</taxon>
        <taxon>Euteleostomi</taxon>
        <taxon>Mammalia</taxon>
        <taxon>Eutheria</taxon>
        <taxon>Euarchontoglires</taxon>
        <taxon>Primates</taxon>
        <taxon>Strepsirrhini</taxon>
        <taxon>Chiromyiformes</taxon>
        <taxon>Daubentoniidae</taxon>
        <taxon>Daubentonia</taxon>
    </lineage>
</organism>
<dbReference type="EMBL" id="JBFSEQ010000013">
    <property type="protein sequence ID" value="KAL2762457.1"/>
    <property type="molecule type" value="Genomic_DNA"/>
</dbReference>
<evidence type="ECO:0000256" key="1">
    <source>
        <dbReference type="SAM" id="MobiDB-lite"/>
    </source>
</evidence>
<name>A0ABD2D6M6_DAUMA</name>
<evidence type="ECO:0000313" key="2">
    <source>
        <dbReference type="EMBL" id="KAL2762457.1"/>
    </source>
</evidence>
<sequence>MGCHSSKSTKVVDESQKAGEQLEGEEPTLETCTEAAAGKDDISLKDGSPEPES</sequence>
<proteinExistence type="predicted"/>
<evidence type="ECO:0000313" key="3">
    <source>
        <dbReference type="Proteomes" id="UP001610411"/>
    </source>
</evidence>
<dbReference type="AlphaFoldDB" id="A0ABD2D6M6"/>
<comment type="caution">
    <text evidence="2">The sequence shown here is derived from an EMBL/GenBank/DDBJ whole genome shotgun (WGS) entry which is preliminary data.</text>
</comment>
<feature type="region of interest" description="Disordered" evidence="1">
    <location>
        <begin position="1"/>
        <end position="53"/>
    </location>
</feature>
<protein>
    <submittedName>
        <fullName evidence="2">Uncharacterized protein</fullName>
    </submittedName>
</protein>
<keyword evidence="3" id="KW-1185">Reference proteome</keyword>
<accession>A0ABD2D6M6</accession>
<gene>
    <name evidence="2" type="ORF">WCI35_030806</name>
</gene>